<proteinExistence type="predicted"/>
<gene>
    <name evidence="1" type="ordered locus">RB4093</name>
</gene>
<dbReference type="EMBL" id="BX294139">
    <property type="protein sequence ID" value="CAD73580.1"/>
    <property type="molecule type" value="Genomic_DNA"/>
</dbReference>
<accession>Q7UT59</accession>
<dbReference type="InParanoid" id="Q7UT59"/>
<name>Q7UT59_RHOBA</name>
<organism evidence="1 2">
    <name type="scientific">Rhodopirellula baltica (strain DSM 10527 / NCIMB 13988 / SH1)</name>
    <dbReference type="NCBI Taxonomy" id="243090"/>
    <lineage>
        <taxon>Bacteria</taxon>
        <taxon>Pseudomonadati</taxon>
        <taxon>Planctomycetota</taxon>
        <taxon>Planctomycetia</taxon>
        <taxon>Pirellulales</taxon>
        <taxon>Pirellulaceae</taxon>
        <taxon>Rhodopirellula</taxon>
    </lineage>
</organism>
<reference evidence="1 2" key="1">
    <citation type="journal article" date="2003" name="Proc. Natl. Acad. Sci. U.S.A.">
        <title>Complete genome sequence of the marine planctomycete Pirellula sp. strain 1.</title>
        <authorList>
            <person name="Gloeckner F.O."/>
            <person name="Kube M."/>
            <person name="Bauer M."/>
            <person name="Teeling H."/>
            <person name="Lombardot T."/>
            <person name="Ludwig W."/>
            <person name="Gade D."/>
            <person name="Beck A."/>
            <person name="Borzym K."/>
            <person name="Heitmann K."/>
            <person name="Rabus R."/>
            <person name="Schlesner H."/>
            <person name="Amann R."/>
            <person name="Reinhardt R."/>
        </authorList>
    </citation>
    <scope>NUCLEOTIDE SEQUENCE [LARGE SCALE GENOMIC DNA]</scope>
    <source>
        <strain evidence="2">DSM 10527 / NCIMB 13988 / SH1</strain>
    </source>
</reference>
<dbReference type="EnsemblBacteria" id="CAD73580">
    <property type="protein sequence ID" value="CAD73580"/>
    <property type="gene ID" value="RB4093"/>
</dbReference>
<dbReference type="STRING" id="243090.RB4093"/>
<evidence type="ECO:0000313" key="2">
    <source>
        <dbReference type="Proteomes" id="UP000001025"/>
    </source>
</evidence>
<protein>
    <submittedName>
        <fullName evidence="1">Uncharacterized protein</fullName>
    </submittedName>
</protein>
<dbReference type="Proteomes" id="UP000001025">
    <property type="component" value="Chromosome"/>
</dbReference>
<dbReference type="HOGENOM" id="CLU_3204493_0_0_0"/>
<dbReference type="KEGG" id="rba:RB4093"/>
<dbReference type="AlphaFoldDB" id="Q7UT59"/>
<evidence type="ECO:0000313" key="1">
    <source>
        <dbReference type="EMBL" id="CAD73580.1"/>
    </source>
</evidence>
<keyword evidence="2" id="KW-1185">Reference proteome</keyword>
<sequence length="45" mass="5285">MLWDCGYVGLNKSLLSVANARNVSSLNPSELNRLYRREIDQRLRY</sequence>